<feature type="transmembrane region" description="Helical" evidence="1">
    <location>
        <begin position="279"/>
        <end position="300"/>
    </location>
</feature>
<dbReference type="AlphaFoldDB" id="A0A1A9AG49"/>
<dbReference type="InterPro" id="IPR008780">
    <property type="entry name" value="Plasmodium_Vir"/>
</dbReference>
<reference evidence="2" key="2">
    <citation type="submission" date="2016-05" db="EMBL/GenBank/DDBJ databases">
        <authorList>
            <person name="Lavstsen T."/>
            <person name="Jespersen J.S."/>
        </authorList>
    </citation>
    <scope>NUCLEOTIDE SEQUENCE [LARGE SCALE GENOMIC DNA]</scope>
</reference>
<evidence type="ECO:0000313" key="2">
    <source>
        <dbReference type="EMBL" id="SBT55086.1"/>
    </source>
</evidence>
<organism evidence="2 5">
    <name type="scientific">Plasmodium ovale wallikeri</name>
    <dbReference type="NCBI Taxonomy" id="864142"/>
    <lineage>
        <taxon>Eukaryota</taxon>
        <taxon>Sar</taxon>
        <taxon>Alveolata</taxon>
        <taxon>Apicomplexa</taxon>
        <taxon>Aconoidasida</taxon>
        <taxon>Haemosporida</taxon>
        <taxon>Plasmodiidae</taxon>
        <taxon>Plasmodium</taxon>
        <taxon>Plasmodium (Plasmodium)</taxon>
    </lineage>
</organism>
<dbReference type="EMBL" id="FLRD01000596">
    <property type="protein sequence ID" value="SBT55086.1"/>
    <property type="molecule type" value="Genomic_DNA"/>
</dbReference>
<proteinExistence type="predicted"/>
<dbReference type="Proteomes" id="UP000078555">
    <property type="component" value="Unassembled WGS sequence"/>
</dbReference>
<protein>
    <submittedName>
        <fullName evidence="2">PIR Superfamily Protein</fullName>
    </submittedName>
</protein>
<keyword evidence="1" id="KW-1133">Transmembrane helix</keyword>
<dbReference type="EMBL" id="FLRE01001327">
    <property type="protein sequence ID" value="SBT56270.1"/>
    <property type="molecule type" value="Genomic_DNA"/>
</dbReference>
<gene>
    <name evidence="2" type="ORF">POVWA1_067710</name>
    <name evidence="3" type="ORF">POVWA2_072590</name>
</gene>
<evidence type="ECO:0000313" key="4">
    <source>
        <dbReference type="Proteomes" id="UP000078550"/>
    </source>
</evidence>
<evidence type="ECO:0000256" key="1">
    <source>
        <dbReference type="SAM" id="Phobius"/>
    </source>
</evidence>
<reference evidence="4 5" key="1">
    <citation type="submission" date="2016-05" db="EMBL/GenBank/DDBJ databases">
        <authorList>
            <person name="Naeem Raeece"/>
        </authorList>
    </citation>
    <scope>NUCLEOTIDE SEQUENCE [LARGE SCALE GENOMIC DNA]</scope>
</reference>
<keyword evidence="1" id="KW-0812">Transmembrane</keyword>
<keyword evidence="1" id="KW-0472">Membrane</keyword>
<name>A0A1A9AG49_PLAOA</name>
<evidence type="ECO:0000313" key="3">
    <source>
        <dbReference type="EMBL" id="SBT56270.1"/>
    </source>
</evidence>
<keyword evidence="5" id="KW-1185">Reference proteome</keyword>
<sequence>MTTKITDSFFDNWDEKYPFLNDFPLYKNYEMFSSHHDQSIKEHTMCDAFIDESSMEKKYILSLCKTADSILRTIRSIHNKNLDAASENCKYLSYWLYYEVKKNNIMSENIKELYDVLDEDITVYDLHNNRCILKNFNMDSESFNNKRKLYFHFEMLKWIQNKHNYDNEKTLLNQYLKECVNFYKEIIQGDSCQKNEPYKQELRDFFNTYKNAKQFLSQKSLLTSTDDLDIPDIPTCSTASLRLRVPGGEDEPTYPSMDFERRYSSDEDADMGESNAGGVITTGISFSIFLGISLMSFFFYKFTPFGSYVRNGILKNKNMMIETEEETHNLLLQNEENENMNLEIPMYRMQYNSVQNF</sequence>
<dbReference type="Proteomes" id="UP000078550">
    <property type="component" value="Unassembled WGS sequence"/>
</dbReference>
<evidence type="ECO:0000313" key="5">
    <source>
        <dbReference type="Proteomes" id="UP000078555"/>
    </source>
</evidence>
<accession>A0A1A9AG49</accession>
<dbReference type="Pfam" id="PF05795">
    <property type="entry name" value="Plasmodium_Vir"/>
    <property type="match status" value="2"/>
</dbReference>